<organism evidence="2 3">
    <name type="scientific">Roseateles asaccharophilus</name>
    <dbReference type="NCBI Taxonomy" id="582607"/>
    <lineage>
        <taxon>Bacteria</taxon>
        <taxon>Pseudomonadati</taxon>
        <taxon>Pseudomonadota</taxon>
        <taxon>Betaproteobacteria</taxon>
        <taxon>Burkholderiales</taxon>
        <taxon>Sphaerotilaceae</taxon>
        <taxon>Roseateles</taxon>
    </lineage>
</organism>
<dbReference type="CDD" id="cd04301">
    <property type="entry name" value="NAT_SF"/>
    <property type="match status" value="1"/>
</dbReference>
<keyword evidence="2" id="KW-0808">Transferase</keyword>
<evidence type="ECO:0000313" key="2">
    <source>
        <dbReference type="EMBL" id="TDP12874.1"/>
    </source>
</evidence>
<dbReference type="OrthoDB" id="9797178at2"/>
<dbReference type="EMBL" id="SNXE01000001">
    <property type="protein sequence ID" value="TDP12874.1"/>
    <property type="molecule type" value="Genomic_DNA"/>
</dbReference>
<dbReference type="InterPro" id="IPR000182">
    <property type="entry name" value="GNAT_dom"/>
</dbReference>
<dbReference type="InterPro" id="IPR016181">
    <property type="entry name" value="Acyl_CoA_acyltransferase"/>
</dbReference>
<evidence type="ECO:0000259" key="1">
    <source>
        <dbReference type="PROSITE" id="PS51186"/>
    </source>
</evidence>
<dbReference type="AlphaFoldDB" id="A0A4R6NF51"/>
<gene>
    <name evidence="2" type="ORF">DFR39_101348</name>
</gene>
<keyword evidence="3" id="KW-1185">Reference proteome</keyword>
<dbReference type="PROSITE" id="PS51186">
    <property type="entry name" value="GNAT"/>
    <property type="match status" value="1"/>
</dbReference>
<reference evidence="2 3" key="1">
    <citation type="submission" date="2019-03" db="EMBL/GenBank/DDBJ databases">
        <title>Genomic Encyclopedia of Type Strains, Phase IV (KMG-IV): sequencing the most valuable type-strain genomes for metagenomic binning, comparative biology and taxonomic classification.</title>
        <authorList>
            <person name="Goeker M."/>
        </authorList>
    </citation>
    <scope>NUCLEOTIDE SEQUENCE [LARGE SCALE GENOMIC DNA]</scope>
    <source>
        <strain evidence="2 3">DSM 25082</strain>
    </source>
</reference>
<name>A0A4R6NF51_9BURK</name>
<feature type="domain" description="N-acetyltransferase" evidence="1">
    <location>
        <begin position="1"/>
        <end position="150"/>
    </location>
</feature>
<dbReference type="Gene3D" id="3.40.630.30">
    <property type="match status" value="1"/>
</dbReference>
<dbReference type="GO" id="GO:0016747">
    <property type="term" value="F:acyltransferase activity, transferring groups other than amino-acyl groups"/>
    <property type="evidence" value="ECO:0007669"/>
    <property type="project" value="InterPro"/>
</dbReference>
<dbReference type="RefSeq" id="WP_133601808.1">
    <property type="nucleotide sequence ID" value="NZ_JAUFPJ010000015.1"/>
</dbReference>
<comment type="caution">
    <text evidence="2">The sequence shown here is derived from an EMBL/GenBank/DDBJ whole genome shotgun (WGS) entry which is preliminary data.</text>
</comment>
<protein>
    <submittedName>
        <fullName evidence="2">Putative acetyltransferase</fullName>
    </submittedName>
</protein>
<dbReference type="Proteomes" id="UP000295357">
    <property type="component" value="Unassembled WGS sequence"/>
</dbReference>
<evidence type="ECO:0000313" key="3">
    <source>
        <dbReference type="Proteomes" id="UP000295357"/>
    </source>
</evidence>
<sequence>MRIREAHASEAQAIGALHRTAFGDEGAEVSALALALMADASARPLLVLIAESDMGMLGNVIFSAVHVPGLTSGPCYILAPLAVALTMQGQGIGSRLVEAGIAALKARGCELLFVLGDPRYYSRFGFSAAHHVRAPFDLPYPDAWMCLSLGQVAIAAVQGQLRCADTLNQPQHW</sequence>
<dbReference type="SUPFAM" id="SSF55729">
    <property type="entry name" value="Acyl-CoA N-acyltransferases (Nat)"/>
    <property type="match status" value="1"/>
</dbReference>
<accession>A0A4R6NF51</accession>
<proteinExistence type="predicted"/>
<dbReference type="Pfam" id="PF13527">
    <property type="entry name" value="Acetyltransf_9"/>
    <property type="match status" value="1"/>
</dbReference>